<feature type="compositionally biased region" description="Low complexity" evidence="12">
    <location>
        <begin position="766"/>
        <end position="783"/>
    </location>
</feature>
<protein>
    <recommendedName>
        <fullName evidence="6">EKC/KEOPS complex subunit BUD32</fullName>
        <ecNumber evidence="4">2.7.11.1</ecNumber>
    </recommendedName>
    <alternativeName>
        <fullName evidence="8 9">Atypical Serine/threonine protein kinase BUD32</fullName>
    </alternativeName>
    <alternativeName>
        <fullName evidence="5">EKC/KEOPS complex subunit bud32</fullName>
    </alternativeName>
</protein>
<sequence>MSFLYRWSIWTWSSFWPFISRSFKGFVGLLKHLTFGGSLAKRSLPLDEDVEKARDTNLEAVKLKPSEYPTRFIRYRHIQLKPGMEIPKPQDGEIIYVAKGDFLSKGGTAILERLPSGEVIKTPTPNPFSPIQEEVCRRDMCLEAQIYERIGEHPRVPKFIKWDPDECCLTMEYLENGSLEDYVKENHESITSEMRLRWAKQASEGIQLLHSIGVIHCDISPRNFLLDCDLNLKISDFAGSSLSGSESNTCPDARFRYPESNYDIPPRFSDDIFGLGSLIYFIITSNYPYGEVPSDEVEKLYVNQQYPEVTHLTCGDIIERCWHQQVDAAQVYDYLRYQVTASHVSSNRQTLLSEQFCDLGGKDPGESGFILLLAFLTKAPPSRSGQAQGPTWTSFRCERATDIHSFPILCRTYEMSSLLSSEVPYSSTVTPYISGGNDASSLGGSLQSSQPDGRPILFAGDGARRKSIQFRTEGSEAQLVRRSGSLTSQNRGPPRLQEGKPSRRLPSPPPPSVYQRGVSFDTFDNRDAPDFSFTLNYKHREYECTRRSRTFLCATDQNDYSDFALEWLIDELVDDGDEVVCLRVVEKDSKIASDASMEEGKYRVEAEKLLEQVIHQNSQDEKAISLVMELAVGKVQEIIRRMIQIYEPAVLIVGNRGRSLSGMQSLLPGSVTKYCLQQSPIPVIVVRPSPKREKKKKKRLANPSRRSYNHILQMSEKTGSSLFDTNLSTDSNRVANLPDEEAAAVAAAVGLPPSYNGRERAHSDSKLSISKESISSKSIVDSDNASIGDGITAPSSLESPNAVVLKSPMLGDSESPSVSGIESGEDDGGGPEITVRLEEEKETRENGLEASPKAQSSEDNP</sequence>
<dbReference type="InterPro" id="IPR006016">
    <property type="entry name" value="UspA"/>
</dbReference>
<evidence type="ECO:0000256" key="2">
    <source>
        <dbReference type="ARBA" id="ARBA00004574"/>
    </source>
</evidence>
<dbReference type="Proteomes" id="UP000243515">
    <property type="component" value="Unassembled WGS sequence"/>
</dbReference>
<dbReference type="CDD" id="cd00180">
    <property type="entry name" value="PKc"/>
    <property type="match status" value="1"/>
</dbReference>
<feature type="chain" id="PRO_5013189583" description="EKC/KEOPS complex subunit BUD32" evidence="13">
    <location>
        <begin position="23"/>
        <end position="861"/>
    </location>
</feature>
<feature type="signal peptide" evidence="13">
    <location>
        <begin position="1"/>
        <end position="22"/>
    </location>
</feature>
<keyword evidence="7" id="KW-0779">Telomere</keyword>
<evidence type="ECO:0000256" key="8">
    <source>
        <dbReference type="ARBA" id="ARBA00030980"/>
    </source>
</evidence>
<dbReference type="InterPro" id="IPR008266">
    <property type="entry name" value="Tyr_kinase_AS"/>
</dbReference>
<proteinExistence type="predicted"/>
<dbReference type="EMBL" id="NPHW01003782">
    <property type="protein sequence ID" value="OXV08970.1"/>
    <property type="molecule type" value="Genomic_DNA"/>
</dbReference>
<reference evidence="15 16" key="1">
    <citation type="journal article" date="2015" name="Environ. Microbiol.">
        <title>Metagenome sequence of Elaphomyces granulatus from sporocarp tissue reveals Ascomycota ectomycorrhizal fingerprints of genome expansion and a Proteobacteria-rich microbiome.</title>
        <authorList>
            <person name="Quandt C.A."/>
            <person name="Kohler A."/>
            <person name="Hesse C.N."/>
            <person name="Sharpton T.J."/>
            <person name="Martin F."/>
            <person name="Spatafora J.W."/>
        </authorList>
    </citation>
    <scope>NUCLEOTIDE SEQUENCE [LARGE SCALE GENOMIC DNA]</scope>
    <source>
        <strain evidence="15 16">OSC145934</strain>
    </source>
</reference>
<keyword evidence="16" id="KW-1185">Reference proteome</keyword>
<evidence type="ECO:0000256" key="11">
    <source>
        <dbReference type="ARBA" id="ARBA00048679"/>
    </source>
</evidence>
<dbReference type="AlphaFoldDB" id="A0A232LXS5"/>
<evidence type="ECO:0000256" key="5">
    <source>
        <dbReference type="ARBA" id="ARBA00013948"/>
    </source>
</evidence>
<dbReference type="InterPro" id="IPR014729">
    <property type="entry name" value="Rossmann-like_a/b/a_fold"/>
</dbReference>
<comment type="subunit">
    <text evidence="3">Component of the EKC/KEOPS complex composed of at least BUD32, CGI121, GON7, KAE1 and PCC1; the whole complex dimerizes.</text>
</comment>
<gene>
    <name evidence="15" type="ORF">Egran_03263</name>
</gene>
<name>A0A232LXS5_9EURO</name>
<dbReference type="Gene3D" id="1.10.510.10">
    <property type="entry name" value="Transferase(Phosphotransferase) domain 1"/>
    <property type="match status" value="1"/>
</dbReference>
<accession>A0A232LXS5</accession>
<dbReference type="GO" id="GO:0004674">
    <property type="term" value="F:protein serine/threonine kinase activity"/>
    <property type="evidence" value="ECO:0007669"/>
    <property type="project" value="UniProtKB-EC"/>
</dbReference>
<feature type="compositionally biased region" description="Basic and acidic residues" evidence="12">
    <location>
        <begin position="835"/>
        <end position="847"/>
    </location>
</feature>
<comment type="function">
    <text evidence="1">Component of the EKC/KEOPS complex that is required for the formation of a threonylcarbamoyl group on adenosine at position 37 (t(6)A37) in tRNAs that read codons beginning with adenine. The complex is probably involved in the transfer of the threonylcarbamoyl moiety of threonylcarbamoyl-AMP (TC-AMP) to the N6 group of A37. BUD32 has ATPase activity in the context of the EKC/KEOPS complex and likely plays a supporting role to the catalytic subunit KAE1. The EKC/KEOPS complex also promotes both telomere uncapping and telomere elongation. The complex is required for efficient recruitment of transcriptional coactivators.</text>
</comment>
<evidence type="ECO:0000256" key="6">
    <source>
        <dbReference type="ARBA" id="ARBA00019973"/>
    </source>
</evidence>
<dbReference type="PROSITE" id="PS50011">
    <property type="entry name" value="PROTEIN_KINASE_DOM"/>
    <property type="match status" value="1"/>
</dbReference>
<keyword evidence="13" id="KW-0732">Signal</keyword>
<dbReference type="GO" id="GO:0005524">
    <property type="term" value="F:ATP binding"/>
    <property type="evidence" value="ECO:0007669"/>
    <property type="project" value="InterPro"/>
</dbReference>
<feature type="region of interest" description="Disordered" evidence="12">
    <location>
        <begin position="752"/>
        <end position="861"/>
    </location>
</feature>
<dbReference type="InterPro" id="IPR000719">
    <property type="entry name" value="Prot_kinase_dom"/>
</dbReference>
<comment type="catalytic activity">
    <reaction evidence="11">
        <text>L-seryl-[protein] + ATP = O-phospho-L-seryl-[protein] + ADP + H(+)</text>
        <dbReference type="Rhea" id="RHEA:17989"/>
        <dbReference type="Rhea" id="RHEA-COMP:9863"/>
        <dbReference type="Rhea" id="RHEA-COMP:11604"/>
        <dbReference type="ChEBI" id="CHEBI:15378"/>
        <dbReference type="ChEBI" id="CHEBI:29999"/>
        <dbReference type="ChEBI" id="CHEBI:30616"/>
        <dbReference type="ChEBI" id="CHEBI:83421"/>
        <dbReference type="ChEBI" id="CHEBI:456216"/>
        <dbReference type="EC" id="2.7.11.1"/>
    </reaction>
</comment>
<evidence type="ECO:0000256" key="3">
    <source>
        <dbReference type="ARBA" id="ARBA00011534"/>
    </source>
</evidence>
<dbReference type="EC" id="2.7.11.1" evidence="4"/>
<evidence type="ECO:0000256" key="12">
    <source>
        <dbReference type="SAM" id="MobiDB-lite"/>
    </source>
</evidence>
<comment type="subcellular location">
    <subcellularLocation>
        <location evidence="2">Chromosome</location>
        <location evidence="2">Telomere</location>
    </subcellularLocation>
</comment>
<dbReference type="OrthoDB" id="843225at2759"/>
<keyword evidence="7" id="KW-0158">Chromosome</keyword>
<comment type="catalytic activity">
    <reaction evidence="10">
        <text>L-threonyl-[protein] + ATP = O-phospho-L-threonyl-[protein] + ADP + H(+)</text>
        <dbReference type="Rhea" id="RHEA:46608"/>
        <dbReference type="Rhea" id="RHEA-COMP:11060"/>
        <dbReference type="Rhea" id="RHEA-COMP:11605"/>
        <dbReference type="ChEBI" id="CHEBI:15378"/>
        <dbReference type="ChEBI" id="CHEBI:30013"/>
        <dbReference type="ChEBI" id="CHEBI:30616"/>
        <dbReference type="ChEBI" id="CHEBI:61977"/>
        <dbReference type="ChEBI" id="CHEBI:456216"/>
        <dbReference type="EC" id="2.7.11.1"/>
    </reaction>
</comment>
<evidence type="ECO:0000256" key="4">
    <source>
        <dbReference type="ARBA" id="ARBA00012513"/>
    </source>
</evidence>
<dbReference type="Pfam" id="PF00069">
    <property type="entry name" value="Pkinase"/>
    <property type="match status" value="1"/>
</dbReference>
<dbReference type="GO" id="GO:0000781">
    <property type="term" value="C:chromosome, telomeric region"/>
    <property type="evidence" value="ECO:0007669"/>
    <property type="project" value="UniProtKB-SubCell"/>
</dbReference>
<evidence type="ECO:0000259" key="14">
    <source>
        <dbReference type="PROSITE" id="PS50011"/>
    </source>
</evidence>
<dbReference type="CDD" id="cd23659">
    <property type="entry name" value="USP_At3g01520-like"/>
    <property type="match status" value="1"/>
</dbReference>
<dbReference type="PANTHER" id="PTHR47815:SF1">
    <property type="entry name" value="UNIVERSAL STRESS PROTEIN A FAMILY PROTEIN C25B2.10"/>
    <property type="match status" value="1"/>
</dbReference>
<dbReference type="Pfam" id="PF00582">
    <property type="entry name" value="Usp"/>
    <property type="match status" value="1"/>
</dbReference>
<evidence type="ECO:0000256" key="1">
    <source>
        <dbReference type="ARBA" id="ARBA00003747"/>
    </source>
</evidence>
<comment type="caution">
    <text evidence="15">The sequence shown here is derived from an EMBL/GenBank/DDBJ whole genome shotgun (WGS) entry which is preliminary data.</text>
</comment>
<evidence type="ECO:0000256" key="13">
    <source>
        <dbReference type="SAM" id="SignalP"/>
    </source>
</evidence>
<feature type="domain" description="Protein kinase" evidence="14">
    <location>
        <begin position="97"/>
        <end position="376"/>
    </location>
</feature>
<feature type="region of interest" description="Disordered" evidence="12">
    <location>
        <begin position="472"/>
        <end position="515"/>
    </location>
</feature>
<dbReference type="PROSITE" id="PS00109">
    <property type="entry name" value="PROTEIN_KINASE_TYR"/>
    <property type="match status" value="1"/>
</dbReference>
<dbReference type="InterPro" id="IPR011009">
    <property type="entry name" value="Kinase-like_dom_sf"/>
</dbReference>
<evidence type="ECO:0000313" key="15">
    <source>
        <dbReference type="EMBL" id="OXV08970.1"/>
    </source>
</evidence>
<dbReference type="PANTHER" id="PTHR47815">
    <property type="entry name" value="UNIVERSAL STRESS PROTEIN A FAMILY PROTEIN C25B2.10"/>
    <property type="match status" value="1"/>
</dbReference>
<evidence type="ECO:0000256" key="7">
    <source>
        <dbReference type="ARBA" id="ARBA00022895"/>
    </source>
</evidence>
<dbReference type="Gene3D" id="3.40.50.620">
    <property type="entry name" value="HUPs"/>
    <property type="match status" value="1"/>
</dbReference>
<dbReference type="SUPFAM" id="SSF56112">
    <property type="entry name" value="Protein kinase-like (PK-like)"/>
    <property type="match status" value="1"/>
</dbReference>
<evidence type="ECO:0000313" key="16">
    <source>
        <dbReference type="Proteomes" id="UP000243515"/>
    </source>
</evidence>
<organism evidence="15 16">
    <name type="scientific">Elaphomyces granulatus</name>
    <dbReference type="NCBI Taxonomy" id="519963"/>
    <lineage>
        <taxon>Eukaryota</taxon>
        <taxon>Fungi</taxon>
        <taxon>Dikarya</taxon>
        <taxon>Ascomycota</taxon>
        <taxon>Pezizomycotina</taxon>
        <taxon>Eurotiomycetes</taxon>
        <taxon>Eurotiomycetidae</taxon>
        <taxon>Eurotiales</taxon>
        <taxon>Elaphomycetaceae</taxon>
        <taxon>Elaphomyces</taxon>
    </lineage>
</organism>
<evidence type="ECO:0000256" key="9">
    <source>
        <dbReference type="ARBA" id="ARBA00033194"/>
    </source>
</evidence>
<evidence type="ECO:0000256" key="10">
    <source>
        <dbReference type="ARBA" id="ARBA00047899"/>
    </source>
</evidence>
<dbReference type="SUPFAM" id="SSF52402">
    <property type="entry name" value="Adenine nucleotide alpha hydrolases-like"/>
    <property type="match status" value="1"/>
</dbReference>